<dbReference type="Proteomes" id="UP001145742">
    <property type="component" value="Unassembled WGS sequence"/>
</dbReference>
<organism evidence="1 2">
    <name type="scientific">Willisornis vidua</name>
    <name type="common">Xingu scale-backed antbird</name>
    <dbReference type="NCBI Taxonomy" id="1566151"/>
    <lineage>
        <taxon>Eukaryota</taxon>
        <taxon>Metazoa</taxon>
        <taxon>Chordata</taxon>
        <taxon>Craniata</taxon>
        <taxon>Vertebrata</taxon>
        <taxon>Euteleostomi</taxon>
        <taxon>Archelosauria</taxon>
        <taxon>Archosauria</taxon>
        <taxon>Dinosauria</taxon>
        <taxon>Saurischia</taxon>
        <taxon>Theropoda</taxon>
        <taxon>Coelurosauria</taxon>
        <taxon>Aves</taxon>
        <taxon>Neognathae</taxon>
        <taxon>Neoaves</taxon>
        <taxon>Telluraves</taxon>
        <taxon>Australaves</taxon>
        <taxon>Passeriformes</taxon>
        <taxon>Thamnophilidae</taxon>
        <taxon>Willisornis</taxon>
    </lineage>
</organism>
<protein>
    <submittedName>
        <fullName evidence="1">Uncharacterized protein</fullName>
    </submittedName>
</protein>
<comment type="caution">
    <text evidence="1">The sequence shown here is derived from an EMBL/GenBank/DDBJ whole genome shotgun (WGS) entry which is preliminary data.</text>
</comment>
<proteinExistence type="predicted"/>
<evidence type="ECO:0000313" key="2">
    <source>
        <dbReference type="Proteomes" id="UP001145742"/>
    </source>
</evidence>
<keyword evidence="2" id="KW-1185">Reference proteome</keyword>
<reference evidence="1" key="1">
    <citation type="submission" date="2019-10" db="EMBL/GenBank/DDBJ databases">
        <authorList>
            <person name="Soares A.E.R."/>
            <person name="Aleixo A."/>
            <person name="Schneider P."/>
            <person name="Miyaki C.Y."/>
            <person name="Schneider M.P."/>
            <person name="Mello C."/>
            <person name="Vasconcelos A.T.R."/>
        </authorList>
    </citation>
    <scope>NUCLEOTIDE SEQUENCE</scope>
    <source>
        <tissue evidence="1">Muscle</tissue>
    </source>
</reference>
<accession>A0ABQ9D925</accession>
<dbReference type="PANTHER" id="PTHR33332">
    <property type="entry name" value="REVERSE TRANSCRIPTASE DOMAIN-CONTAINING PROTEIN"/>
    <property type="match status" value="1"/>
</dbReference>
<sequence>MTWGSTKKSARHCTSITTTPCSPKGWGKRPTEKDLGMLVNTRLSMRPSAQVANEANDIMACIRNSVVSRTRRAIIPLYLALTRPHLKYCVHFWSPHCKKGIAMLEHVQRTMELVKSLEYKSYEEGLREPGLFTLKKRMFRGNLVTLYNYLKGKMGVNLKLHQGWTSGIISSQKG</sequence>
<name>A0ABQ9D925_9PASS</name>
<gene>
    <name evidence="1" type="ORF">WISP_67684</name>
</gene>
<evidence type="ECO:0000313" key="1">
    <source>
        <dbReference type="EMBL" id="KAJ7416915.1"/>
    </source>
</evidence>
<dbReference type="EMBL" id="WHWB01033789">
    <property type="protein sequence ID" value="KAJ7416915.1"/>
    <property type="molecule type" value="Genomic_DNA"/>
</dbReference>